<gene>
    <name evidence="1" type="ORF">CDV28_10859</name>
</gene>
<keyword evidence="2" id="KW-1185">Reference proteome</keyword>
<dbReference type="PROSITE" id="PS51257">
    <property type="entry name" value="PROKAR_LIPOPROTEIN"/>
    <property type="match status" value="1"/>
</dbReference>
<evidence type="ECO:0000313" key="2">
    <source>
        <dbReference type="Proteomes" id="UP000316238"/>
    </source>
</evidence>
<organism evidence="1 2">
    <name type="scientific">Candidatus Electronema aureum</name>
    <dbReference type="NCBI Taxonomy" id="2005002"/>
    <lineage>
        <taxon>Bacteria</taxon>
        <taxon>Pseudomonadati</taxon>
        <taxon>Thermodesulfobacteriota</taxon>
        <taxon>Desulfobulbia</taxon>
        <taxon>Desulfobulbales</taxon>
        <taxon>Desulfobulbaceae</taxon>
        <taxon>Candidatus Electronema</taxon>
    </lineage>
</organism>
<dbReference type="Proteomes" id="UP000316238">
    <property type="component" value="Unassembled WGS sequence"/>
</dbReference>
<comment type="caution">
    <text evidence="1">The sequence shown here is derived from an EMBL/GenBank/DDBJ whole genome shotgun (WGS) entry which is preliminary data.</text>
</comment>
<evidence type="ECO:0000313" key="1">
    <source>
        <dbReference type="EMBL" id="TAA75320.1"/>
    </source>
</evidence>
<sequence>MKTVQFGIGTAVCIALSGCTGLVTMPKLEGCYPVDALSVWQQTALHVGRGNPILLIGGKKFVCTCYQDSSLTGIGENGGVTGIGENGGVTGIGEKGGVTGIGEKGGVTGIGEKGGVTGIGEKGGVTGIGEKGGVTGIGEKGGVTGIGEKGGVTGIGEKGGVTGIGEKGGVTGIGEKGGVTGIGDFAEFSCRIVPECPGFQLIGYGPKDVTVLTPAGQKSVPAGCITW</sequence>
<name>A0A521G2S4_9BACT</name>
<reference evidence="1" key="1">
    <citation type="submission" date="2017-07" db="EMBL/GenBank/DDBJ databases">
        <title>The cable genome - Insights into the physiology and evolution of filamentous bacteria capable of sulfide oxidation via long distance electron transfer.</title>
        <authorList>
            <person name="Thorup C."/>
            <person name="Bjerg J.T."/>
            <person name="Schreiber L."/>
            <person name="Nielsen L.P."/>
            <person name="Kjeldsen K.U."/>
            <person name="Boesen T."/>
            <person name="Boggild A."/>
            <person name="Meysman F."/>
            <person name="Geelhoed J."/>
            <person name="Schramm A."/>
        </authorList>
    </citation>
    <scope>NUCLEOTIDE SEQUENCE [LARGE SCALE GENOMIC DNA]</scope>
    <source>
        <strain evidence="1">GS</strain>
    </source>
</reference>
<accession>A0A521G2S4</accession>
<proteinExistence type="predicted"/>
<protein>
    <recommendedName>
        <fullName evidence="3">Collagen triple helix repeat-containing protein</fullName>
    </recommendedName>
</protein>
<evidence type="ECO:0008006" key="3">
    <source>
        <dbReference type="Google" id="ProtNLM"/>
    </source>
</evidence>
<dbReference type="EMBL" id="NQJD01000008">
    <property type="protein sequence ID" value="TAA75320.1"/>
    <property type="molecule type" value="Genomic_DNA"/>
</dbReference>
<dbReference type="AlphaFoldDB" id="A0A521G2S4"/>